<evidence type="ECO:0000313" key="3">
    <source>
        <dbReference type="Proteomes" id="UP000887565"/>
    </source>
</evidence>
<dbReference type="FunFam" id="1.10.340.70:FF:000001">
    <property type="entry name" value="Retrovirus-related Pol polyprotein from transposon gypsy-like Protein"/>
    <property type="match status" value="1"/>
</dbReference>
<dbReference type="Gene3D" id="1.10.340.70">
    <property type="match status" value="1"/>
</dbReference>
<feature type="domain" description="Integrase zinc-binding" evidence="2">
    <location>
        <begin position="267"/>
        <end position="325"/>
    </location>
</feature>
<dbReference type="PANTHER" id="PTHR37984:SF5">
    <property type="entry name" value="PROTEIN NYNRIN-LIKE"/>
    <property type="match status" value="1"/>
</dbReference>
<evidence type="ECO:0000313" key="4">
    <source>
        <dbReference type="WBParaSite" id="nRc.2.0.1.t45181-RA"/>
    </source>
</evidence>
<dbReference type="Proteomes" id="UP000887565">
    <property type="component" value="Unplaced"/>
</dbReference>
<dbReference type="AlphaFoldDB" id="A0A915L365"/>
<dbReference type="InterPro" id="IPR050951">
    <property type="entry name" value="Retrovirus_Pol_polyprotein"/>
</dbReference>
<evidence type="ECO:0000259" key="2">
    <source>
        <dbReference type="Pfam" id="PF17921"/>
    </source>
</evidence>
<reference evidence="4" key="1">
    <citation type="submission" date="2022-11" db="UniProtKB">
        <authorList>
            <consortium name="WormBaseParasite"/>
        </authorList>
    </citation>
    <scope>IDENTIFICATION</scope>
</reference>
<evidence type="ECO:0000256" key="1">
    <source>
        <dbReference type="ARBA" id="ARBA00012493"/>
    </source>
</evidence>
<dbReference type="PANTHER" id="PTHR37984">
    <property type="entry name" value="PROTEIN CBG26694"/>
    <property type="match status" value="1"/>
</dbReference>
<dbReference type="InterPro" id="IPR041588">
    <property type="entry name" value="Integrase_H2C2"/>
</dbReference>
<dbReference type="WBParaSite" id="nRc.2.0.1.t45181-RA">
    <property type="protein sequence ID" value="nRc.2.0.1.t45181-RA"/>
    <property type="gene ID" value="nRc.2.0.1.g45181"/>
</dbReference>
<sequence length="411" mass="46284">MAKHTLESVAALIQDSKIHVSVAASHCDLTNHEPAALDKFYPLHMDKQKLEFTLNKMTEKTCITATQKVINCTDHKPLKWLKDEKHRNSRLLRFAINLQDYDYKVEYVKGKDNACANFLSRKDDREEPLIPRTEDLTAEVFHKNFHPAGALLDANLTVPDILPAGALLPTQIDMDINAVTHAMTKKSISRPTLSDYMPLAADYTPPPVEAITITSYEEIKRAQSADPTLTKIVTFLQISNAVKHPPVFFTEDGLLYRQIKEIKQLVVPASMVDQTLHQFHGTMILNYQRSNHTLAAIKAHFWWPHMEENVRNWIKSCKICQLMTPRTSLPPPLLPIQPKHPLKIVATDIVNTSPIGPFIFIDVSNIDNNTVTIDALDTPGRLQLVPISRLKPCIPRPAQNTFTTEAGGSQC</sequence>
<name>A0A915L365_ROMCU</name>
<dbReference type="GO" id="GO:0003964">
    <property type="term" value="F:RNA-directed DNA polymerase activity"/>
    <property type="evidence" value="ECO:0007669"/>
    <property type="project" value="UniProtKB-EC"/>
</dbReference>
<dbReference type="EC" id="2.7.7.49" evidence="1"/>
<accession>A0A915L365</accession>
<keyword evidence="3" id="KW-1185">Reference proteome</keyword>
<dbReference type="OMA" id="EDEWSHE"/>
<protein>
    <recommendedName>
        <fullName evidence="1">RNA-directed DNA polymerase</fullName>
        <ecNumber evidence="1">2.7.7.49</ecNumber>
    </recommendedName>
</protein>
<proteinExistence type="predicted"/>
<organism evidence="3 4">
    <name type="scientific">Romanomermis culicivorax</name>
    <name type="common">Nematode worm</name>
    <dbReference type="NCBI Taxonomy" id="13658"/>
    <lineage>
        <taxon>Eukaryota</taxon>
        <taxon>Metazoa</taxon>
        <taxon>Ecdysozoa</taxon>
        <taxon>Nematoda</taxon>
        <taxon>Enoplea</taxon>
        <taxon>Dorylaimia</taxon>
        <taxon>Mermithida</taxon>
        <taxon>Mermithoidea</taxon>
        <taxon>Mermithidae</taxon>
        <taxon>Romanomermis</taxon>
    </lineage>
</organism>
<dbReference type="Pfam" id="PF17921">
    <property type="entry name" value="Integrase_H2C2"/>
    <property type="match status" value="1"/>
</dbReference>